<keyword evidence="6" id="KW-0675">Receptor</keyword>
<dbReference type="GO" id="GO:0008188">
    <property type="term" value="F:neuropeptide receptor activity"/>
    <property type="evidence" value="ECO:0007669"/>
    <property type="project" value="TreeGrafter"/>
</dbReference>
<evidence type="ECO:0000256" key="7">
    <source>
        <dbReference type="ARBA" id="ARBA00023224"/>
    </source>
</evidence>
<organism evidence="10 11">
    <name type="scientific">Mytilus galloprovincialis</name>
    <name type="common">Mediterranean mussel</name>
    <dbReference type="NCBI Taxonomy" id="29158"/>
    <lineage>
        <taxon>Eukaryota</taxon>
        <taxon>Metazoa</taxon>
        <taxon>Spiralia</taxon>
        <taxon>Lophotrochozoa</taxon>
        <taxon>Mollusca</taxon>
        <taxon>Bivalvia</taxon>
        <taxon>Autobranchia</taxon>
        <taxon>Pteriomorphia</taxon>
        <taxon>Mytilida</taxon>
        <taxon>Mytiloidea</taxon>
        <taxon>Mytilidae</taxon>
        <taxon>Mytilinae</taxon>
        <taxon>Mytilus</taxon>
    </lineage>
</organism>
<dbReference type="Pfam" id="PF00001">
    <property type="entry name" value="7tm_1"/>
    <property type="match status" value="1"/>
</dbReference>
<protein>
    <recommendedName>
        <fullName evidence="9">G-protein coupled receptors family 1 profile domain-containing protein</fullName>
    </recommendedName>
</protein>
<dbReference type="PANTHER" id="PTHR24238">
    <property type="entry name" value="G-PROTEIN COUPLED RECEPTOR"/>
    <property type="match status" value="1"/>
</dbReference>
<dbReference type="OrthoDB" id="10037617at2759"/>
<evidence type="ECO:0000256" key="8">
    <source>
        <dbReference type="SAM" id="Phobius"/>
    </source>
</evidence>
<accession>A0A8B6HKC9</accession>
<sequence>NVSNCSNRTFERDLFDANGNIRIPFYAIIFLLSVMGNCLVILTLFQNRRMRTITNVFLLNLSISDLLLAVFCMPFTLIPLLLRNFIFGEFMCVAIRYLQ</sequence>
<evidence type="ECO:0000256" key="3">
    <source>
        <dbReference type="ARBA" id="ARBA00022989"/>
    </source>
</evidence>
<dbReference type="AlphaFoldDB" id="A0A8B6HKC9"/>
<evidence type="ECO:0000256" key="2">
    <source>
        <dbReference type="ARBA" id="ARBA00022692"/>
    </source>
</evidence>
<evidence type="ECO:0000259" key="9">
    <source>
        <dbReference type="PROSITE" id="PS50262"/>
    </source>
</evidence>
<dbReference type="InterPro" id="IPR000276">
    <property type="entry name" value="GPCR_Rhodpsn"/>
</dbReference>
<keyword evidence="7" id="KW-0807">Transducer</keyword>
<keyword evidence="4" id="KW-0297">G-protein coupled receptor</keyword>
<dbReference type="PRINTS" id="PR00237">
    <property type="entry name" value="GPCRRHODOPSN"/>
</dbReference>
<evidence type="ECO:0000256" key="5">
    <source>
        <dbReference type="ARBA" id="ARBA00023136"/>
    </source>
</evidence>
<keyword evidence="11" id="KW-1185">Reference proteome</keyword>
<feature type="transmembrane region" description="Helical" evidence="8">
    <location>
        <begin position="57"/>
        <end position="81"/>
    </location>
</feature>
<proteinExistence type="predicted"/>
<feature type="domain" description="G-protein coupled receptors family 1 profile" evidence="9">
    <location>
        <begin position="36"/>
        <end position="99"/>
    </location>
</feature>
<dbReference type="EMBL" id="UYJE01010211">
    <property type="protein sequence ID" value="VDI80921.1"/>
    <property type="molecule type" value="Genomic_DNA"/>
</dbReference>
<dbReference type="InterPro" id="IPR017452">
    <property type="entry name" value="GPCR_Rhodpsn_7TM"/>
</dbReference>
<reference evidence="10" key="1">
    <citation type="submission" date="2018-11" db="EMBL/GenBank/DDBJ databases">
        <authorList>
            <person name="Alioto T."/>
            <person name="Alioto T."/>
        </authorList>
    </citation>
    <scope>NUCLEOTIDE SEQUENCE</scope>
</reference>
<dbReference type="Gene3D" id="1.20.1070.10">
    <property type="entry name" value="Rhodopsin 7-helix transmembrane proteins"/>
    <property type="match status" value="1"/>
</dbReference>
<comment type="subcellular location">
    <subcellularLocation>
        <location evidence="1">Membrane</location>
        <topology evidence="1">Multi-pass membrane protein</topology>
    </subcellularLocation>
</comment>
<feature type="non-terminal residue" evidence="10">
    <location>
        <position position="1"/>
    </location>
</feature>
<feature type="transmembrane region" description="Helical" evidence="8">
    <location>
        <begin position="23"/>
        <end position="45"/>
    </location>
</feature>
<dbReference type="GO" id="GO:0005886">
    <property type="term" value="C:plasma membrane"/>
    <property type="evidence" value="ECO:0007669"/>
    <property type="project" value="TreeGrafter"/>
</dbReference>
<keyword evidence="5 8" id="KW-0472">Membrane</keyword>
<dbReference type="PANTHER" id="PTHR24238:SF75">
    <property type="entry name" value="CHOLECYSTOKININ-LIKE RECEPTOR AT 17D1-RELATED"/>
    <property type="match status" value="1"/>
</dbReference>
<comment type="caution">
    <text evidence="10">The sequence shown here is derived from an EMBL/GenBank/DDBJ whole genome shotgun (WGS) entry which is preliminary data.</text>
</comment>
<name>A0A8B6HKC9_MYTGA</name>
<evidence type="ECO:0000256" key="6">
    <source>
        <dbReference type="ARBA" id="ARBA00023170"/>
    </source>
</evidence>
<feature type="non-terminal residue" evidence="10">
    <location>
        <position position="99"/>
    </location>
</feature>
<evidence type="ECO:0000313" key="11">
    <source>
        <dbReference type="Proteomes" id="UP000596742"/>
    </source>
</evidence>
<evidence type="ECO:0000313" key="10">
    <source>
        <dbReference type="EMBL" id="VDI80921.1"/>
    </source>
</evidence>
<keyword evidence="3 8" id="KW-1133">Transmembrane helix</keyword>
<dbReference type="SUPFAM" id="SSF81321">
    <property type="entry name" value="Family A G protein-coupled receptor-like"/>
    <property type="match status" value="1"/>
</dbReference>
<keyword evidence="2 8" id="KW-0812">Transmembrane</keyword>
<dbReference type="PROSITE" id="PS50262">
    <property type="entry name" value="G_PROTEIN_RECEP_F1_2"/>
    <property type="match status" value="1"/>
</dbReference>
<gene>
    <name evidence="10" type="ORF">MGAL_10B023265</name>
</gene>
<dbReference type="Proteomes" id="UP000596742">
    <property type="component" value="Unassembled WGS sequence"/>
</dbReference>
<evidence type="ECO:0000256" key="4">
    <source>
        <dbReference type="ARBA" id="ARBA00023040"/>
    </source>
</evidence>
<evidence type="ECO:0000256" key="1">
    <source>
        <dbReference type="ARBA" id="ARBA00004141"/>
    </source>
</evidence>